<keyword evidence="3" id="KW-1185">Reference proteome</keyword>
<evidence type="ECO:0000256" key="1">
    <source>
        <dbReference type="SAM" id="MobiDB-lite"/>
    </source>
</evidence>
<dbReference type="Proteomes" id="UP000595437">
    <property type="component" value="Chromosome 1"/>
</dbReference>
<organism evidence="2 3">
    <name type="scientific">Caligus rogercresseyi</name>
    <name type="common">Sea louse</name>
    <dbReference type="NCBI Taxonomy" id="217165"/>
    <lineage>
        <taxon>Eukaryota</taxon>
        <taxon>Metazoa</taxon>
        <taxon>Ecdysozoa</taxon>
        <taxon>Arthropoda</taxon>
        <taxon>Crustacea</taxon>
        <taxon>Multicrustacea</taxon>
        <taxon>Hexanauplia</taxon>
        <taxon>Copepoda</taxon>
        <taxon>Siphonostomatoida</taxon>
        <taxon>Caligidae</taxon>
        <taxon>Caligus</taxon>
    </lineage>
</organism>
<feature type="region of interest" description="Disordered" evidence="1">
    <location>
        <begin position="1"/>
        <end position="31"/>
    </location>
</feature>
<protein>
    <submittedName>
        <fullName evidence="2">Uncharacterized protein</fullName>
    </submittedName>
</protein>
<feature type="compositionally biased region" description="Basic and acidic residues" evidence="1">
    <location>
        <begin position="1"/>
        <end position="17"/>
    </location>
</feature>
<sequence>MDSESDRRDFEDRKDASYGEEPDFSDPDDFVDDIQTKSSWKIFWIKSPRSPTAWTP</sequence>
<feature type="compositionally biased region" description="Acidic residues" evidence="1">
    <location>
        <begin position="18"/>
        <end position="31"/>
    </location>
</feature>
<name>A0A7T8KIA7_CALRO</name>
<gene>
    <name evidence="2" type="ORF">FKW44_001053</name>
</gene>
<dbReference type="AlphaFoldDB" id="A0A7T8KIA7"/>
<dbReference type="EMBL" id="CP045890">
    <property type="protein sequence ID" value="QQP56401.1"/>
    <property type="molecule type" value="Genomic_DNA"/>
</dbReference>
<accession>A0A7T8KIA7</accession>
<evidence type="ECO:0000313" key="2">
    <source>
        <dbReference type="EMBL" id="QQP56401.1"/>
    </source>
</evidence>
<evidence type="ECO:0000313" key="3">
    <source>
        <dbReference type="Proteomes" id="UP000595437"/>
    </source>
</evidence>
<proteinExistence type="predicted"/>
<reference evidence="3" key="1">
    <citation type="submission" date="2021-01" db="EMBL/GenBank/DDBJ databases">
        <title>Caligus Genome Assembly.</title>
        <authorList>
            <person name="Gallardo-Escarate C."/>
        </authorList>
    </citation>
    <scope>NUCLEOTIDE SEQUENCE [LARGE SCALE GENOMIC DNA]</scope>
</reference>